<accession>A0ABU1BRQ3</accession>
<protein>
    <recommendedName>
        <fullName evidence="5">Cell envelope biogenesis protein TolA</fullName>
    </recommendedName>
</protein>
<dbReference type="Proteomes" id="UP001225596">
    <property type="component" value="Unassembled WGS sequence"/>
</dbReference>
<keyword evidence="2" id="KW-0812">Transmembrane</keyword>
<evidence type="ECO:0008006" key="5">
    <source>
        <dbReference type="Google" id="ProtNLM"/>
    </source>
</evidence>
<keyword evidence="2" id="KW-1133">Transmembrane helix</keyword>
<feature type="transmembrane region" description="Helical" evidence="2">
    <location>
        <begin position="20"/>
        <end position="39"/>
    </location>
</feature>
<feature type="region of interest" description="Disordered" evidence="1">
    <location>
        <begin position="70"/>
        <end position="105"/>
    </location>
</feature>
<comment type="caution">
    <text evidence="3">The sequence shown here is derived from an EMBL/GenBank/DDBJ whole genome shotgun (WGS) entry which is preliminary data.</text>
</comment>
<gene>
    <name evidence="3" type="ORF">Q8A64_14500</name>
</gene>
<feature type="compositionally biased region" description="Polar residues" evidence="1">
    <location>
        <begin position="72"/>
        <end position="85"/>
    </location>
</feature>
<dbReference type="EMBL" id="JAUYVH010000011">
    <property type="protein sequence ID" value="MDQ9171622.1"/>
    <property type="molecule type" value="Genomic_DNA"/>
</dbReference>
<evidence type="ECO:0000256" key="2">
    <source>
        <dbReference type="SAM" id="Phobius"/>
    </source>
</evidence>
<evidence type="ECO:0000256" key="1">
    <source>
        <dbReference type="SAM" id="MobiDB-lite"/>
    </source>
</evidence>
<sequence>MNDSNLHEISDGIGYSRSLILSIGIHLLLACGLWVGANINQPLEEKSDSTEKSLSPIARPVVLPAQALSGAPSINTGTASNQLLASESKRRASKPAENGLGTGHALQPALNVPAINRNTTAPKQARREPGKLAQLKKTEIREKTRAAKPSLQKKELAKTTAKTKHLAAKPITKAEQIRSAKKAVPKERKNAPNIAETKKLESMREAELRRISASVS</sequence>
<keyword evidence="2" id="KW-0472">Membrane</keyword>
<proteinExistence type="predicted"/>
<name>A0ABU1BRQ3_9BURK</name>
<reference evidence="3 4" key="1">
    <citation type="submission" date="2023-08" db="EMBL/GenBank/DDBJ databases">
        <title>Oxalobacteraceae gen .nov., isolated from river sludge outside the plant.</title>
        <authorList>
            <person name="Zhao S.Y."/>
        </authorList>
    </citation>
    <scope>NUCLEOTIDE SEQUENCE [LARGE SCALE GENOMIC DNA]</scope>
    <source>
        <strain evidence="3 4">R-40</strain>
    </source>
</reference>
<feature type="region of interest" description="Disordered" evidence="1">
    <location>
        <begin position="146"/>
        <end position="216"/>
    </location>
</feature>
<feature type="compositionally biased region" description="Basic and acidic residues" evidence="1">
    <location>
        <begin position="184"/>
        <end position="210"/>
    </location>
</feature>
<keyword evidence="4" id="KW-1185">Reference proteome</keyword>
<evidence type="ECO:0000313" key="3">
    <source>
        <dbReference type="EMBL" id="MDQ9171622.1"/>
    </source>
</evidence>
<evidence type="ECO:0000313" key="4">
    <source>
        <dbReference type="Proteomes" id="UP001225596"/>
    </source>
</evidence>
<dbReference type="RefSeq" id="WP_338437561.1">
    <property type="nucleotide sequence ID" value="NZ_JAUYVH010000011.1"/>
</dbReference>
<organism evidence="3 4">
    <name type="scientific">Keguizhuia sedimenti</name>
    <dbReference type="NCBI Taxonomy" id="3064264"/>
    <lineage>
        <taxon>Bacteria</taxon>
        <taxon>Pseudomonadati</taxon>
        <taxon>Pseudomonadota</taxon>
        <taxon>Betaproteobacteria</taxon>
        <taxon>Burkholderiales</taxon>
        <taxon>Oxalobacteraceae</taxon>
        <taxon>Keguizhuia</taxon>
    </lineage>
</organism>